<comment type="caution">
    <text evidence="3">The sequence shown here is derived from an EMBL/GenBank/DDBJ whole genome shotgun (WGS) entry which is preliminary data.</text>
</comment>
<dbReference type="AlphaFoldDB" id="A0A507DD40"/>
<dbReference type="SUPFAM" id="SSF56112">
    <property type="entry name" value="Protein kinase-like (PK-like)"/>
    <property type="match status" value="1"/>
</dbReference>
<dbReference type="Gene3D" id="1.10.510.10">
    <property type="entry name" value="Transferase(Phosphotransferase) domain 1"/>
    <property type="match status" value="1"/>
</dbReference>
<evidence type="ECO:0000313" key="4">
    <source>
        <dbReference type="Proteomes" id="UP000320475"/>
    </source>
</evidence>
<dbReference type="SMART" id="SM00220">
    <property type="entry name" value="S_TKc"/>
    <property type="match status" value="1"/>
</dbReference>
<dbReference type="GO" id="GO:0004672">
    <property type="term" value="F:protein kinase activity"/>
    <property type="evidence" value="ECO:0007669"/>
    <property type="project" value="InterPro"/>
</dbReference>
<dbReference type="Proteomes" id="UP000320475">
    <property type="component" value="Unassembled WGS sequence"/>
</dbReference>
<feature type="binding site" evidence="1">
    <location>
        <position position="121"/>
    </location>
    <ligand>
        <name>ATP</name>
        <dbReference type="ChEBI" id="CHEBI:30616"/>
    </ligand>
</feature>
<dbReference type="InterPro" id="IPR011009">
    <property type="entry name" value="Kinase-like_dom_sf"/>
</dbReference>
<dbReference type="PROSITE" id="PS50011">
    <property type="entry name" value="PROTEIN_KINASE_DOM"/>
    <property type="match status" value="1"/>
</dbReference>
<dbReference type="PANTHER" id="PTHR11909">
    <property type="entry name" value="CASEIN KINASE-RELATED"/>
    <property type="match status" value="1"/>
</dbReference>
<dbReference type="EMBL" id="QEAM01000045">
    <property type="protein sequence ID" value="TPX48800.1"/>
    <property type="molecule type" value="Genomic_DNA"/>
</dbReference>
<sequence>MIVSIIPSPCTLSVRETNQLSSKKSLLLLFQTSLRSHIRSRRENPERRSSKLLNPFDIVSPASSMDQDNWSNLHRDQQSRSSHMVIQGRWELQKHLGNGSHGSVYAAKDLVDDRNCVCVKKANRPAVEHHLKQEYDIYAHLDRQRIMCIPRCYGLFKQTFHPPEQSQEQEYCWGEEQLPTVPSTDMYLVLERLGSSFEDIASTFPRRKIPLKAVIALAPRLLRVLRSIHDAGIIHRDIKPGQLLLGTAFQEPTSYAEVHLVDFGLATPWLVDGRHIYPRKKPRGGTNHVGTAKYASLNIHHEKIATRRDDLESMAYVMIEMAQGGLPWTGVSAASSNVGWRTIGDMKEDLLYDLSPELPPEFSQLVEHARSLGFAARPDYEGFIDLFEHRFRKLYGDDLYFSWRET</sequence>
<proteinExistence type="predicted"/>
<dbReference type="OrthoDB" id="5979581at2759"/>
<protein>
    <recommendedName>
        <fullName evidence="2">Protein kinase domain-containing protein</fullName>
    </recommendedName>
</protein>
<evidence type="ECO:0000256" key="1">
    <source>
        <dbReference type="PROSITE-ProRule" id="PRU10141"/>
    </source>
</evidence>
<keyword evidence="1" id="KW-0547">Nucleotide-binding</keyword>
<accession>A0A507DD40</accession>
<feature type="domain" description="Protein kinase" evidence="2">
    <location>
        <begin position="90"/>
        <end position="392"/>
    </location>
</feature>
<reference evidence="3 4" key="1">
    <citation type="journal article" date="2019" name="Sci. Rep.">
        <title>Comparative genomics of chytrid fungi reveal insights into the obligate biotrophic and pathogenic lifestyle of Synchytrium endobioticum.</title>
        <authorList>
            <person name="van de Vossenberg B.T.L.H."/>
            <person name="Warris S."/>
            <person name="Nguyen H.D.T."/>
            <person name="van Gent-Pelzer M.P.E."/>
            <person name="Joly D.L."/>
            <person name="van de Geest H.C."/>
            <person name="Bonants P.J.M."/>
            <person name="Smith D.S."/>
            <person name="Levesque C.A."/>
            <person name="van der Lee T.A.J."/>
        </authorList>
    </citation>
    <scope>NUCLEOTIDE SEQUENCE [LARGE SCALE GENOMIC DNA]</scope>
    <source>
        <strain evidence="3 4">LEV6574</strain>
    </source>
</reference>
<dbReference type="InterPro" id="IPR050235">
    <property type="entry name" value="CK1_Ser-Thr_kinase"/>
</dbReference>
<dbReference type="InterPro" id="IPR000719">
    <property type="entry name" value="Prot_kinase_dom"/>
</dbReference>
<dbReference type="InterPro" id="IPR017441">
    <property type="entry name" value="Protein_kinase_ATP_BS"/>
</dbReference>
<name>A0A507DD40_9FUNG</name>
<organism evidence="3 4">
    <name type="scientific">Synchytrium endobioticum</name>
    <dbReference type="NCBI Taxonomy" id="286115"/>
    <lineage>
        <taxon>Eukaryota</taxon>
        <taxon>Fungi</taxon>
        <taxon>Fungi incertae sedis</taxon>
        <taxon>Chytridiomycota</taxon>
        <taxon>Chytridiomycota incertae sedis</taxon>
        <taxon>Chytridiomycetes</taxon>
        <taxon>Synchytriales</taxon>
        <taxon>Synchytriaceae</taxon>
        <taxon>Synchytrium</taxon>
    </lineage>
</organism>
<dbReference type="Pfam" id="PF00069">
    <property type="entry name" value="Pkinase"/>
    <property type="match status" value="1"/>
</dbReference>
<dbReference type="PROSITE" id="PS00107">
    <property type="entry name" value="PROTEIN_KINASE_ATP"/>
    <property type="match status" value="1"/>
</dbReference>
<gene>
    <name evidence="3" type="ORF">SeLEV6574_g01827</name>
</gene>
<evidence type="ECO:0000313" key="3">
    <source>
        <dbReference type="EMBL" id="TPX48800.1"/>
    </source>
</evidence>
<keyword evidence="1" id="KW-0067">ATP-binding</keyword>
<evidence type="ECO:0000259" key="2">
    <source>
        <dbReference type="PROSITE" id="PS50011"/>
    </source>
</evidence>
<dbReference type="GO" id="GO:0005524">
    <property type="term" value="F:ATP binding"/>
    <property type="evidence" value="ECO:0007669"/>
    <property type="project" value="UniProtKB-UniRule"/>
</dbReference>
<dbReference type="VEuPathDB" id="FungiDB:SeMB42_g02459"/>